<name>A0A2P8DYJ3_9BACT</name>
<evidence type="ECO:0000313" key="2">
    <source>
        <dbReference type="Proteomes" id="UP000240708"/>
    </source>
</evidence>
<dbReference type="OrthoDB" id="9797498at2"/>
<dbReference type="Proteomes" id="UP000240708">
    <property type="component" value="Unassembled WGS sequence"/>
</dbReference>
<organism evidence="1 2">
    <name type="scientific">Cecembia rubra</name>
    <dbReference type="NCBI Taxonomy" id="1485585"/>
    <lineage>
        <taxon>Bacteria</taxon>
        <taxon>Pseudomonadati</taxon>
        <taxon>Bacteroidota</taxon>
        <taxon>Cytophagia</taxon>
        <taxon>Cytophagales</taxon>
        <taxon>Cyclobacteriaceae</taxon>
        <taxon>Cecembia</taxon>
    </lineage>
</organism>
<protein>
    <recommendedName>
        <fullName evidence="3">WD40 repeat protein</fullName>
    </recommendedName>
</protein>
<dbReference type="EMBL" id="PYGF01000010">
    <property type="protein sequence ID" value="PSL02283.1"/>
    <property type="molecule type" value="Genomic_DNA"/>
</dbReference>
<dbReference type="SUPFAM" id="SSF69304">
    <property type="entry name" value="Tricorn protease N-terminal domain"/>
    <property type="match status" value="1"/>
</dbReference>
<accession>A0A2P8DYJ3</accession>
<sequence>MQKKTIFLAINLYYIAFTTFSQVSTDLIAVDAKATAAGLKIFPETIFKVTDRNAYDNQPAFINEKQMAFSAADDKGNHDIIIYNFESKKFTNLTKTNYRNEFSPSLTDCGLFVSTVTVEENGNQRLWLYPTNFGEPELLYDDIEPVGYYDWYDNKAAMFILGNPNSLVYPYSKGEIFTISQNVGRSVKRKPKSSIITYIDKREANDINGQISYAIMGFDIENRTYHQFGYTYPGAEDFIWLNNNLLLMGSGNQLFIRKTNSKEWESVGKIELNGYEHISRMAYSPKLRKLVLVMNRSVN</sequence>
<reference evidence="1 2" key="1">
    <citation type="submission" date="2018-03" db="EMBL/GenBank/DDBJ databases">
        <title>Genomic Encyclopedia of Archaeal and Bacterial Type Strains, Phase II (KMG-II): from individual species to whole genera.</title>
        <authorList>
            <person name="Goeker M."/>
        </authorList>
    </citation>
    <scope>NUCLEOTIDE SEQUENCE [LARGE SCALE GENOMIC DNA]</scope>
    <source>
        <strain evidence="1 2">DSM 28057</strain>
    </source>
</reference>
<dbReference type="AlphaFoldDB" id="A0A2P8DYJ3"/>
<comment type="caution">
    <text evidence="1">The sequence shown here is derived from an EMBL/GenBank/DDBJ whole genome shotgun (WGS) entry which is preliminary data.</text>
</comment>
<evidence type="ECO:0008006" key="3">
    <source>
        <dbReference type="Google" id="ProtNLM"/>
    </source>
</evidence>
<gene>
    <name evidence="1" type="ORF">CLV48_11066</name>
</gene>
<keyword evidence="2" id="KW-1185">Reference proteome</keyword>
<evidence type="ECO:0000313" key="1">
    <source>
        <dbReference type="EMBL" id="PSL02283.1"/>
    </source>
</evidence>
<proteinExistence type="predicted"/>
<dbReference type="Gene3D" id="2.120.10.30">
    <property type="entry name" value="TolB, C-terminal domain"/>
    <property type="match status" value="1"/>
</dbReference>
<dbReference type="InterPro" id="IPR011042">
    <property type="entry name" value="6-blade_b-propeller_TolB-like"/>
</dbReference>
<dbReference type="RefSeq" id="WP_106568310.1">
    <property type="nucleotide sequence ID" value="NZ_PYGF01000010.1"/>
</dbReference>